<dbReference type="AlphaFoldDB" id="A0AA39W4J0"/>
<keyword evidence="2" id="KW-1185">Reference proteome</keyword>
<proteinExistence type="predicted"/>
<evidence type="ECO:0000313" key="1">
    <source>
        <dbReference type="EMBL" id="KAK0611709.1"/>
    </source>
</evidence>
<protein>
    <submittedName>
        <fullName evidence="1">Uncharacterized protein</fullName>
    </submittedName>
</protein>
<name>A0AA39W4J0_9PEZI</name>
<sequence length="145" mass="15951">MSHNAPADQLITTLDAHKVEQDRTPGKWQHSAFTVTYLCAGRRFEILVTDNPPPECDRDGALEAGWARTTDDVCFHNSHGTRNEDRHREFLAEIAETIKDIVRPSILQMVQSPGSETVKLQLVTQKGAQLVIPGHHLGAGTSTSG</sequence>
<comment type="caution">
    <text evidence="1">The sequence shown here is derived from an EMBL/GenBank/DDBJ whole genome shotgun (WGS) entry which is preliminary data.</text>
</comment>
<evidence type="ECO:0000313" key="2">
    <source>
        <dbReference type="Proteomes" id="UP001175000"/>
    </source>
</evidence>
<dbReference type="EMBL" id="JAULSU010000007">
    <property type="protein sequence ID" value="KAK0611709.1"/>
    <property type="molecule type" value="Genomic_DNA"/>
</dbReference>
<accession>A0AA39W4J0</accession>
<organism evidence="1 2">
    <name type="scientific">Immersiella caudata</name>
    <dbReference type="NCBI Taxonomy" id="314043"/>
    <lineage>
        <taxon>Eukaryota</taxon>
        <taxon>Fungi</taxon>
        <taxon>Dikarya</taxon>
        <taxon>Ascomycota</taxon>
        <taxon>Pezizomycotina</taxon>
        <taxon>Sordariomycetes</taxon>
        <taxon>Sordariomycetidae</taxon>
        <taxon>Sordariales</taxon>
        <taxon>Lasiosphaeriaceae</taxon>
        <taxon>Immersiella</taxon>
    </lineage>
</organism>
<reference evidence="1" key="1">
    <citation type="submission" date="2023-06" db="EMBL/GenBank/DDBJ databases">
        <title>Genome-scale phylogeny and comparative genomics of the fungal order Sordariales.</title>
        <authorList>
            <consortium name="Lawrence Berkeley National Laboratory"/>
            <person name="Hensen N."/>
            <person name="Bonometti L."/>
            <person name="Westerberg I."/>
            <person name="Brannstrom I.O."/>
            <person name="Guillou S."/>
            <person name="Cros-Aarteil S."/>
            <person name="Calhoun S."/>
            <person name="Haridas S."/>
            <person name="Kuo A."/>
            <person name="Mondo S."/>
            <person name="Pangilinan J."/>
            <person name="Riley R."/>
            <person name="Labutti K."/>
            <person name="Andreopoulos B."/>
            <person name="Lipzen A."/>
            <person name="Chen C."/>
            <person name="Yanf M."/>
            <person name="Daum C."/>
            <person name="Ng V."/>
            <person name="Clum A."/>
            <person name="Steindorff A."/>
            <person name="Ohm R."/>
            <person name="Martin F."/>
            <person name="Silar P."/>
            <person name="Natvig D."/>
            <person name="Lalanne C."/>
            <person name="Gautier V."/>
            <person name="Ament-Velasquez S.L."/>
            <person name="Kruys A."/>
            <person name="Hutchinson M.I."/>
            <person name="Powell A.J."/>
            <person name="Barry K."/>
            <person name="Miller A.N."/>
            <person name="Grigoriev I.V."/>
            <person name="Debuchy R."/>
            <person name="Gladieux P."/>
            <person name="Thoren M.H."/>
            <person name="Johannesson H."/>
        </authorList>
    </citation>
    <scope>NUCLEOTIDE SEQUENCE</scope>
    <source>
        <strain evidence="1">CBS 606.72</strain>
    </source>
</reference>
<dbReference type="Proteomes" id="UP001175000">
    <property type="component" value="Unassembled WGS sequence"/>
</dbReference>
<gene>
    <name evidence="1" type="ORF">B0T14DRAFT_500752</name>
</gene>